<dbReference type="EnsemblPlants" id="TuG1812G0500003935.01.T03">
    <property type="protein sequence ID" value="TuG1812G0500003935.01.T03"/>
    <property type="gene ID" value="TuG1812G0500003935.01"/>
</dbReference>
<dbReference type="Gramene" id="TuG1812G0500003935.01.T03">
    <property type="protein sequence ID" value="TuG1812G0500003935.01.T03"/>
    <property type="gene ID" value="TuG1812G0500003935.01"/>
</dbReference>
<reference evidence="2" key="2">
    <citation type="submission" date="2018-03" db="EMBL/GenBank/DDBJ databases">
        <title>The Triticum urartu genome reveals the dynamic nature of wheat genome evolution.</title>
        <authorList>
            <person name="Ling H."/>
            <person name="Ma B."/>
            <person name="Shi X."/>
            <person name="Liu H."/>
            <person name="Dong L."/>
            <person name="Sun H."/>
            <person name="Cao Y."/>
            <person name="Gao Q."/>
            <person name="Zheng S."/>
            <person name="Li Y."/>
            <person name="Yu Y."/>
            <person name="Du H."/>
            <person name="Qi M."/>
            <person name="Li Y."/>
            <person name="Yu H."/>
            <person name="Cui Y."/>
            <person name="Wang N."/>
            <person name="Chen C."/>
            <person name="Wu H."/>
            <person name="Zhao Y."/>
            <person name="Zhang J."/>
            <person name="Li Y."/>
            <person name="Zhou W."/>
            <person name="Zhang B."/>
            <person name="Hu W."/>
            <person name="Eijk M."/>
            <person name="Tang J."/>
            <person name="Witsenboer H."/>
            <person name="Zhao S."/>
            <person name="Li Z."/>
            <person name="Zhang A."/>
            <person name="Wang D."/>
            <person name="Liang C."/>
        </authorList>
    </citation>
    <scope>NUCLEOTIDE SEQUENCE [LARGE SCALE GENOMIC DNA]</scope>
    <source>
        <strain evidence="2">cv. G1812</strain>
    </source>
</reference>
<name>A0A8R7QJ69_TRIUA</name>
<sequence length="162" mass="18791">MDDQGRMIDFGIQGHEFSQRTAIPCPNIGHHQDNGLDDLEFTQRATGHQTNIGLDDLEFSQRIIGRRPNFGTLQHCDDLDFDQRSARQHEDSVSKSKKSLPRAKWSHQMKLYLIQQLKDFNVPGYRTQNAWSKEAWNKIVDNINKKFGLSLDVTKVKQKNRI</sequence>
<proteinExistence type="predicted"/>
<dbReference type="Pfam" id="PF12776">
    <property type="entry name" value="Myb_DNA-bind_3"/>
    <property type="match status" value="1"/>
</dbReference>
<accession>A0A8R7QJ69</accession>
<dbReference type="AlphaFoldDB" id="A0A8R7QJ69"/>
<reference evidence="2" key="3">
    <citation type="submission" date="2022-06" db="UniProtKB">
        <authorList>
            <consortium name="EnsemblPlants"/>
        </authorList>
    </citation>
    <scope>IDENTIFICATION</scope>
</reference>
<evidence type="ECO:0000313" key="3">
    <source>
        <dbReference type="Proteomes" id="UP000015106"/>
    </source>
</evidence>
<keyword evidence="3" id="KW-1185">Reference proteome</keyword>
<evidence type="ECO:0000259" key="1">
    <source>
        <dbReference type="Pfam" id="PF12776"/>
    </source>
</evidence>
<feature type="domain" description="Myb/SANT-like" evidence="1">
    <location>
        <begin position="104"/>
        <end position="159"/>
    </location>
</feature>
<organism evidence="2 3">
    <name type="scientific">Triticum urartu</name>
    <name type="common">Red wild einkorn</name>
    <name type="synonym">Crithodium urartu</name>
    <dbReference type="NCBI Taxonomy" id="4572"/>
    <lineage>
        <taxon>Eukaryota</taxon>
        <taxon>Viridiplantae</taxon>
        <taxon>Streptophyta</taxon>
        <taxon>Embryophyta</taxon>
        <taxon>Tracheophyta</taxon>
        <taxon>Spermatophyta</taxon>
        <taxon>Magnoliopsida</taxon>
        <taxon>Liliopsida</taxon>
        <taxon>Poales</taxon>
        <taxon>Poaceae</taxon>
        <taxon>BOP clade</taxon>
        <taxon>Pooideae</taxon>
        <taxon>Triticodae</taxon>
        <taxon>Triticeae</taxon>
        <taxon>Triticinae</taxon>
        <taxon>Triticum</taxon>
    </lineage>
</organism>
<dbReference type="InterPro" id="IPR024752">
    <property type="entry name" value="Myb/SANT-like_dom"/>
</dbReference>
<reference evidence="3" key="1">
    <citation type="journal article" date="2013" name="Nature">
        <title>Draft genome of the wheat A-genome progenitor Triticum urartu.</title>
        <authorList>
            <person name="Ling H.Q."/>
            <person name="Zhao S."/>
            <person name="Liu D."/>
            <person name="Wang J."/>
            <person name="Sun H."/>
            <person name="Zhang C."/>
            <person name="Fan H."/>
            <person name="Li D."/>
            <person name="Dong L."/>
            <person name="Tao Y."/>
            <person name="Gao C."/>
            <person name="Wu H."/>
            <person name="Li Y."/>
            <person name="Cui Y."/>
            <person name="Guo X."/>
            <person name="Zheng S."/>
            <person name="Wang B."/>
            <person name="Yu K."/>
            <person name="Liang Q."/>
            <person name="Yang W."/>
            <person name="Lou X."/>
            <person name="Chen J."/>
            <person name="Feng M."/>
            <person name="Jian J."/>
            <person name="Zhang X."/>
            <person name="Luo G."/>
            <person name="Jiang Y."/>
            <person name="Liu J."/>
            <person name="Wang Z."/>
            <person name="Sha Y."/>
            <person name="Zhang B."/>
            <person name="Wu H."/>
            <person name="Tang D."/>
            <person name="Shen Q."/>
            <person name="Xue P."/>
            <person name="Zou S."/>
            <person name="Wang X."/>
            <person name="Liu X."/>
            <person name="Wang F."/>
            <person name="Yang Y."/>
            <person name="An X."/>
            <person name="Dong Z."/>
            <person name="Zhang K."/>
            <person name="Zhang X."/>
            <person name="Luo M.C."/>
            <person name="Dvorak J."/>
            <person name="Tong Y."/>
            <person name="Wang J."/>
            <person name="Yang H."/>
            <person name="Li Z."/>
            <person name="Wang D."/>
            <person name="Zhang A."/>
            <person name="Wang J."/>
        </authorList>
    </citation>
    <scope>NUCLEOTIDE SEQUENCE</scope>
    <source>
        <strain evidence="3">cv. G1812</strain>
    </source>
</reference>
<dbReference type="Proteomes" id="UP000015106">
    <property type="component" value="Chromosome 5"/>
</dbReference>
<protein>
    <recommendedName>
        <fullName evidence="1">Myb/SANT-like domain-containing protein</fullName>
    </recommendedName>
</protein>
<dbReference type="PANTHER" id="PTHR47072">
    <property type="match status" value="1"/>
</dbReference>
<evidence type="ECO:0000313" key="2">
    <source>
        <dbReference type="EnsemblPlants" id="TuG1812G0500003935.01.T03"/>
    </source>
</evidence>
<dbReference type="PANTHER" id="PTHR47072:SF4">
    <property type="entry name" value="MYB_SANT-LIKE DOMAIN-CONTAINING PROTEIN"/>
    <property type="match status" value="1"/>
</dbReference>